<dbReference type="EMBL" id="JTDI01000002">
    <property type="protein sequence ID" value="KHK92659.1"/>
    <property type="molecule type" value="Genomic_DNA"/>
</dbReference>
<reference evidence="3 4" key="1">
    <citation type="submission" date="2014-10" db="EMBL/GenBank/DDBJ databases">
        <title>Genome sequence of Novosphingobium malaysiense MUSC 273(T).</title>
        <authorList>
            <person name="Lee L.-H."/>
        </authorList>
    </citation>
    <scope>NUCLEOTIDE SEQUENCE [LARGE SCALE GENOMIC DNA]</scope>
    <source>
        <strain evidence="3 4">MUSC 273</strain>
    </source>
</reference>
<dbReference type="OrthoDB" id="5457012at2"/>
<dbReference type="SUPFAM" id="SSF51735">
    <property type="entry name" value="NAD(P)-binding Rossmann-fold domains"/>
    <property type="match status" value="1"/>
</dbReference>
<dbReference type="InterPro" id="IPR036291">
    <property type="entry name" value="NAD(P)-bd_dom_sf"/>
</dbReference>
<gene>
    <name evidence="3" type="ORF">LK12_07855</name>
</gene>
<keyword evidence="4" id="KW-1185">Reference proteome</keyword>
<dbReference type="PROSITE" id="PS00061">
    <property type="entry name" value="ADH_SHORT"/>
    <property type="match status" value="1"/>
</dbReference>
<proteinExistence type="inferred from homology"/>
<sequence length="248" mass="25714">MGKLDGKVALITGGSNGLGAADARMLASEGAQVVITDIQDELGEATAASIEGALYLHHDVRDEAQWRSVVDTVIERYGRLDILVNNAGLVIFGNVVDQSFADYKMHVDVMLDGTFLGCKTAIPHIARAGGGTIVNMSSVGGIKGVGAIPAYAAAKGGIIAMTKSIAVYCQEQGFNIRVNAIAPGAIETPMTAKAVAQLPKEEAGLAQLQNHGMGKPDDIANTVLFLVGDSGRHITGTTITVDNGETAR</sequence>
<evidence type="ECO:0000313" key="3">
    <source>
        <dbReference type="EMBL" id="KHK92659.1"/>
    </source>
</evidence>
<dbReference type="Pfam" id="PF13561">
    <property type="entry name" value="adh_short_C2"/>
    <property type="match status" value="1"/>
</dbReference>
<dbReference type="InterPro" id="IPR020904">
    <property type="entry name" value="Sc_DH/Rdtase_CS"/>
</dbReference>
<dbReference type="FunFam" id="3.40.50.720:FF:000084">
    <property type="entry name" value="Short-chain dehydrogenase reductase"/>
    <property type="match status" value="1"/>
</dbReference>
<organism evidence="3 4">
    <name type="scientific">Novosphingobium malaysiense</name>
    <dbReference type="NCBI Taxonomy" id="1348853"/>
    <lineage>
        <taxon>Bacteria</taxon>
        <taxon>Pseudomonadati</taxon>
        <taxon>Pseudomonadota</taxon>
        <taxon>Alphaproteobacteria</taxon>
        <taxon>Sphingomonadales</taxon>
        <taxon>Sphingomonadaceae</taxon>
        <taxon>Novosphingobium</taxon>
    </lineage>
</organism>
<evidence type="ECO:0000256" key="1">
    <source>
        <dbReference type="ARBA" id="ARBA00006484"/>
    </source>
</evidence>
<dbReference type="PANTHER" id="PTHR43180">
    <property type="entry name" value="3-OXOACYL-(ACYL-CARRIER-PROTEIN) REDUCTASE (AFU_ORTHOLOGUE AFUA_6G11210)"/>
    <property type="match status" value="1"/>
</dbReference>
<evidence type="ECO:0000313" key="4">
    <source>
        <dbReference type="Proteomes" id="UP000031057"/>
    </source>
</evidence>
<dbReference type="GO" id="GO:0016491">
    <property type="term" value="F:oxidoreductase activity"/>
    <property type="evidence" value="ECO:0007669"/>
    <property type="project" value="UniProtKB-KW"/>
</dbReference>
<dbReference type="Proteomes" id="UP000031057">
    <property type="component" value="Unassembled WGS sequence"/>
</dbReference>
<comment type="similarity">
    <text evidence="1">Belongs to the short-chain dehydrogenases/reductases (SDR) family.</text>
</comment>
<accession>A0A0B1ZT88</accession>
<protein>
    <submittedName>
        <fullName evidence="3">Short-chain dehydrogenase</fullName>
    </submittedName>
</protein>
<dbReference type="RefSeq" id="WP_039281377.1">
    <property type="nucleotide sequence ID" value="NZ_JTDI01000002.1"/>
</dbReference>
<dbReference type="STRING" id="1348853.LK12_07855"/>
<name>A0A0B1ZT88_9SPHN</name>
<dbReference type="PRINTS" id="PR00080">
    <property type="entry name" value="SDRFAMILY"/>
</dbReference>
<dbReference type="AlphaFoldDB" id="A0A0B1ZT88"/>
<keyword evidence="2" id="KW-0560">Oxidoreductase</keyword>
<comment type="caution">
    <text evidence="3">The sequence shown here is derived from an EMBL/GenBank/DDBJ whole genome shotgun (WGS) entry which is preliminary data.</text>
</comment>
<dbReference type="PANTHER" id="PTHR43180:SF33">
    <property type="entry name" value="15-HYDROXYPROSTAGLANDIN DEHYDROGENASE [NAD(+)]-LIKE"/>
    <property type="match status" value="1"/>
</dbReference>
<dbReference type="PRINTS" id="PR00081">
    <property type="entry name" value="GDHRDH"/>
</dbReference>
<dbReference type="InterPro" id="IPR002347">
    <property type="entry name" value="SDR_fam"/>
</dbReference>
<evidence type="ECO:0000256" key="2">
    <source>
        <dbReference type="ARBA" id="ARBA00023002"/>
    </source>
</evidence>
<dbReference type="Gene3D" id="3.40.50.720">
    <property type="entry name" value="NAD(P)-binding Rossmann-like Domain"/>
    <property type="match status" value="1"/>
</dbReference>